<feature type="transmembrane region" description="Helical" evidence="1">
    <location>
        <begin position="620"/>
        <end position="653"/>
    </location>
</feature>
<keyword evidence="3" id="KW-1185">Reference proteome</keyword>
<keyword evidence="1" id="KW-1133">Transmembrane helix</keyword>
<proteinExistence type="predicted"/>
<dbReference type="Proteomes" id="UP001516023">
    <property type="component" value="Unassembled WGS sequence"/>
</dbReference>
<dbReference type="PANTHER" id="PTHR21274:SF0">
    <property type="entry name" value="MECKELIN"/>
    <property type="match status" value="1"/>
</dbReference>
<organism evidence="2 3">
    <name type="scientific">Cyclotella cryptica</name>
    <dbReference type="NCBI Taxonomy" id="29204"/>
    <lineage>
        <taxon>Eukaryota</taxon>
        <taxon>Sar</taxon>
        <taxon>Stramenopiles</taxon>
        <taxon>Ochrophyta</taxon>
        <taxon>Bacillariophyta</taxon>
        <taxon>Coscinodiscophyceae</taxon>
        <taxon>Thalassiosirophycidae</taxon>
        <taxon>Stephanodiscales</taxon>
        <taxon>Stephanodiscaceae</taxon>
        <taxon>Cyclotella</taxon>
    </lineage>
</organism>
<keyword evidence="1" id="KW-0472">Membrane</keyword>
<keyword evidence="1" id="KW-0812">Transmembrane</keyword>
<dbReference type="EMBL" id="JABMIG020000046">
    <property type="protein sequence ID" value="KAL3798410.1"/>
    <property type="molecule type" value="Genomic_DNA"/>
</dbReference>
<reference evidence="2 3" key="1">
    <citation type="journal article" date="2020" name="G3 (Bethesda)">
        <title>Improved Reference Genome for Cyclotella cryptica CCMP332, a Model for Cell Wall Morphogenesis, Salinity Adaptation, and Lipid Production in Diatoms (Bacillariophyta).</title>
        <authorList>
            <person name="Roberts W.R."/>
            <person name="Downey K.M."/>
            <person name="Ruck E.C."/>
            <person name="Traller J.C."/>
            <person name="Alverson A.J."/>
        </authorList>
    </citation>
    <scope>NUCLEOTIDE SEQUENCE [LARGE SCALE GENOMIC DNA]</scope>
    <source>
        <strain evidence="2 3">CCMP332</strain>
    </source>
</reference>
<sequence>MRLGPKVLAFALPLSKGAINTITVHNDSCSSTSVWDYAGLVCSDCFGGSTGIQVSSAGYNANPLLCTCPSTSLRSDVECSVESMLQGTCQGSVCSSECVSSSRVASFDQSQCVPCSIEGDTKQHYGFPSFDANSNECKCENPPKSLPSGERVITYRLVEIYDTDSGLPIHYDCLRCPKGTAVITEDLYDNGSFFSTAGALFIADDTTCASCPDPHMYFDTDYSCKCADGFLMTGEAAVGPQSCIESYPSVASGYSKAVFNQGAKNGASADGDGRIFTLDSITFSHYYLRAASQCEFFQWVPGDRLQSCQVLGNLCVLNMYDEDSAACKQFLALSQSRSITYHSQEEWKHTLPWLYYADEAHDVINDRGLKMKMAFSVEDNSSTDVSFKLAKYKLDGSFVGMEDVTNQFEFCSDSNSGGDVKWKTFGEGYRLEYTCDIERLLAKEMFFYDMYVVDNGPEACKPDPINSVCLYPVPVLNRNFAEKGGLPNMNQYLSDEVNDRYTRRFFLFDNKSGETTAGLEAVRYAKKIMLLIQIQSENPTRLNPPRLIIEYETETIPSLSGSRSLLFKVDYSMKTDTFWNSIQILIGFVAAFAVVVYGVKMNNWLSRQHQALGRRNDGSLTSMTFVVHAIMILCHTLVLLFLPFTAAICSYWYIFFRLQDSVFLLLPSDNEFYRDVGNEYYFLMLSFQGLFVCQTVYLAYTIAGQCRSNIFFVDWERPKGRTNNGVSTWRTVLVANEWLSMQTARKHSITFSLVLVGFFTTVDSTQSGHPNIALRFASSSFFWCLSSFIQWLWRFFVFERWYNEPRSQRLVDLCTICNISMFVLPEPHRGYYIHGRSPYQYSDCSIDELLDSFRKEAQGFTVSRGLDAASRADQVFVMFCSSAFHSQISKIFKLIKIRQTEEAQAYNRLGKAELSTFLKGFIYQQPPPVQEGLKYVVRDAILTETVLGLTPADFRMDDPKCLLEPDCTKWNRDYTFLSATFLGIEMDLLVHDILTYNVVDLMFDNPATSIFATYLMHIARTWLAAHFAKNNLSHTSFIDKRFLL</sequence>
<evidence type="ECO:0000313" key="3">
    <source>
        <dbReference type="Proteomes" id="UP001516023"/>
    </source>
</evidence>
<dbReference type="PANTHER" id="PTHR21274">
    <property type="entry name" value="MECKELIN"/>
    <property type="match status" value="1"/>
</dbReference>
<feature type="transmembrane region" description="Helical" evidence="1">
    <location>
        <begin position="772"/>
        <end position="793"/>
    </location>
</feature>
<evidence type="ECO:0000313" key="2">
    <source>
        <dbReference type="EMBL" id="KAL3798410.1"/>
    </source>
</evidence>
<evidence type="ECO:0000256" key="1">
    <source>
        <dbReference type="SAM" id="Phobius"/>
    </source>
</evidence>
<protein>
    <recommendedName>
        <fullName evidence="4">Meckelin</fullName>
    </recommendedName>
</protein>
<accession>A0ABD3QDD2</accession>
<evidence type="ECO:0008006" key="4">
    <source>
        <dbReference type="Google" id="ProtNLM"/>
    </source>
</evidence>
<comment type="caution">
    <text evidence="2">The sequence shown here is derived from an EMBL/GenBank/DDBJ whole genome shotgun (WGS) entry which is preliminary data.</text>
</comment>
<feature type="transmembrane region" description="Helical" evidence="1">
    <location>
        <begin position="680"/>
        <end position="700"/>
    </location>
</feature>
<dbReference type="Pfam" id="PF09773">
    <property type="entry name" value="Meckelin"/>
    <property type="match status" value="1"/>
</dbReference>
<name>A0ABD3QDD2_9STRA</name>
<dbReference type="AlphaFoldDB" id="A0ABD3QDD2"/>
<dbReference type="InterPro" id="IPR019170">
    <property type="entry name" value="Meckelin"/>
</dbReference>
<feature type="transmembrane region" description="Helical" evidence="1">
    <location>
        <begin position="578"/>
        <end position="599"/>
    </location>
</feature>
<gene>
    <name evidence="2" type="ORF">HJC23_005063</name>
</gene>